<dbReference type="Pfam" id="PF18451">
    <property type="entry name" value="CdiA_C"/>
    <property type="match status" value="1"/>
</dbReference>
<proteinExistence type="predicted"/>
<gene>
    <name evidence="2" type="ORF">ACFO26_01565</name>
</gene>
<feature type="domain" description="tRNA nuclease CdiA C-terminal" evidence="1">
    <location>
        <begin position="45"/>
        <end position="122"/>
    </location>
</feature>
<dbReference type="Gene3D" id="3.40.1350.120">
    <property type="match status" value="1"/>
</dbReference>
<name>A0ABV9JAT8_9LACT</name>
<reference evidence="3" key="1">
    <citation type="journal article" date="2019" name="Int. J. Syst. Evol. Microbiol.">
        <title>The Global Catalogue of Microorganisms (GCM) 10K type strain sequencing project: providing services to taxonomists for standard genome sequencing and annotation.</title>
        <authorList>
            <consortium name="The Broad Institute Genomics Platform"/>
            <consortium name="The Broad Institute Genome Sequencing Center for Infectious Disease"/>
            <person name="Wu L."/>
            <person name="Ma J."/>
        </authorList>
    </citation>
    <scope>NUCLEOTIDE SEQUENCE [LARGE SCALE GENOMIC DNA]</scope>
    <source>
        <strain evidence="3">CCUG 63287</strain>
    </source>
</reference>
<comment type="caution">
    <text evidence="2">The sequence shown here is derived from an EMBL/GenBank/DDBJ whole genome shotgun (WGS) entry which is preliminary data.</text>
</comment>
<protein>
    <recommendedName>
        <fullName evidence="1">tRNA nuclease CdiA C-terminal domain-containing protein</fullName>
    </recommendedName>
</protein>
<keyword evidence="3" id="KW-1185">Reference proteome</keyword>
<dbReference type="RefSeq" id="WP_213534126.1">
    <property type="nucleotide sequence ID" value="NZ_BOVQ01000003.1"/>
</dbReference>
<dbReference type="Proteomes" id="UP001595987">
    <property type="component" value="Unassembled WGS sequence"/>
</dbReference>
<accession>A0ABV9JAT8</accession>
<organism evidence="2 3">
    <name type="scientific">Lactococcus nasutitermitis</name>
    <dbReference type="NCBI Taxonomy" id="1652957"/>
    <lineage>
        <taxon>Bacteria</taxon>
        <taxon>Bacillati</taxon>
        <taxon>Bacillota</taxon>
        <taxon>Bacilli</taxon>
        <taxon>Lactobacillales</taxon>
        <taxon>Streptococcaceae</taxon>
        <taxon>Lactococcus</taxon>
    </lineage>
</organism>
<evidence type="ECO:0000259" key="1">
    <source>
        <dbReference type="Pfam" id="PF18451"/>
    </source>
</evidence>
<evidence type="ECO:0000313" key="3">
    <source>
        <dbReference type="Proteomes" id="UP001595987"/>
    </source>
</evidence>
<sequence length="128" mass="14816">MNKTGKIIVQLGRYPERHELETAEIFVSQGIDVIFLPESRTIGAKSADIEMNGVVWEMKSPTGNGKNTIKRLFEKASKQAQNIIFDFRRCPIQRSNILSVVNTEWEKRRNIKRLIIILKGNERLDFSR</sequence>
<dbReference type="EMBL" id="JBHSGD010000001">
    <property type="protein sequence ID" value="MFC4651597.1"/>
    <property type="molecule type" value="Genomic_DNA"/>
</dbReference>
<dbReference type="InterPro" id="IPR040559">
    <property type="entry name" value="CdiA_C"/>
</dbReference>
<evidence type="ECO:0000313" key="2">
    <source>
        <dbReference type="EMBL" id="MFC4651597.1"/>
    </source>
</evidence>